<evidence type="ECO:0000256" key="2">
    <source>
        <dbReference type="ARBA" id="ARBA00023002"/>
    </source>
</evidence>
<dbReference type="Gene3D" id="3.40.50.720">
    <property type="entry name" value="NAD(P)-binding Rossmann-like Domain"/>
    <property type="match status" value="1"/>
</dbReference>
<organism evidence="4 5">
    <name type="scientific">Actinokineospora soli</name>
    <dbReference type="NCBI Taxonomy" id="1048753"/>
    <lineage>
        <taxon>Bacteria</taxon>
        <taxon>Bacillati</taxon>
        <taxon>Actinomycetota</taxon>
        <taxon>Actinomycetes</taxon>
        <taxon>Pseudonocardiales</taxon>
        <taxon>Pseudonocardiaceae</taxon>
        <taxon>Actinokineospora</taxon>
    </lineage>
</organism>
<dbReference type="InterPro" id="IPR020904">
    <property type="entry name" value="Sc_DH/Rdtase_CS"/>
</dbReference>
<comment type="similarity">
    <text evidence="1 3">Belongs to the short-chain dehydrogenases/reductases (SDR) family.</text>
</comment>
<dbReference type="SUPFAM" id="SSF51735">
    <property type="entry name" value="NAD(P)-binding Rossmann-fold domains"/>
    <property type="match status" value="1"/>
</dbReference>
<comment type="caution">
    <text evidence="4">The sequence shown here is derived from an EMBL/GenBank/DDBJ whole genome shotgun (WGS) entry which is preliminary data.</text>
</comment>
<dbReference type="InterPro" id="IPR002347">
    <property type="entry name" value="SDR_fam"/>
</dbReference>
<name>A0ABW2TUB9_9PSEU</name>
<dbReference type="PRINTS" id="PR00081">
    <property type="entry name" value="GDHRDH"/>
</dbReference>
<evidence type="ECO:0000313" key="5">
    <source>
        <dbReference type="Proteomes" id="UP001596512"/>
    </source>
</evidence>
<protein>
    <submittedName>
        <fullName evidence="4">SDR family NAD(P)-dependent oxidoreductase</fullName>
    </submittedName>
</protein>
<dbReference type="PRINTS" id="PR00080">
    <property type="entry name" value="SDRFAMILY"/>
</dbReference>
<accession>A0ABW2TUB9</accession>
<reference evidence="5" key="1">
    <citation type="journal article" date="2019" name="Int. J. Syst. Evol. Microbiol.">
        <title>The Global Catalogue of Microorganisms (GCM) 10K type strain sequencing project: providing services to taxonomists for standard genome sequencing and annotation.</title>
        <authorList>
            <consortium name="The Broad Institute Genomics Platform"/>
            <consortium name="The Broad Institute Genome Sequencing Center for Infectious Disease"/>
            <person name="Wu L."/>
            <person name="Ma J."/>
        </authorList>
    </citation>
    <scope>NUCLEOTIDE SEQUENCE [LARGE SCALE GENOMIC DNA]</scope>
    <source>
        <strain evidence="5">JCM 17695</strain>
    </source>
</reference>
<dbReference type="PANTHER" id="PTHR44196:SF1">
    <property type="entry name" value="DEHYDROGENASE_REDUCTASE SDR FAMILY MEMBER 7B"/>
    <property type="match status" value="1"/>
</dbReference>
<gene>
    <name evidence="4" type="ORF">ACFQV2_25860</name>
</gene>
<keyword evidence="2" id="KW-0560">Oxidoreductase</keyword>
<dbReference type="Proteomes" id="UP001596512">
    <property type="component" value="Unassembled WGS sequence"/>
</dbReference>
<keyword evidence="5" id="KW-1185">Reference proteome</keyword>
<evidence type="ECO:0000256" key="1">
    <source>
        <dbReference type="ARBA" id="ARBA00006484"/>
    </source>
</evidence>
<dbReference type="PROSITE" id="PS00061">
    <property type="entry name" value="ADH_SHORT"/>
    <property type="match status" value="1"/>
</dbReference>
<evidence type="ECO:0000313" key="4">
    <source>
        <dbReference type="EMBL" id="MFC7616386.1"/>
    </source>
</evidence>
<dbReference type="Pfam" id="PF00106">
    <property type="entry name" value="adh_short"/>
    <property type="match status" value="1"/>
</dbReference>
<evidence type="ECO:0000256" key="3">
    <source>
        <dbReference type="RuleBase" id="RU000363"/>
    </source>
</evidence>
<dbReference type="EMBL" id="JBHTEY010000004">
    <property type="protein sequence ID" value="MFC7616386.1"/>
    <property type="molecule type" value="Genomic_DNA"/>
</dbReference>
<sequence length="231" mass="24048">MTALITGGTAGVGLALARLLAADRPVTVCGRDPDRLAAAEREGLRALPADLADPADVDRLAAAAPPGLDLLVHNAAVQLDRDWTTADPDALVADVHRELAIDLAAPMRLTARLLPVLATTRNPVIVTITSALGPVPKRSAPVYCAAKAGLIAFSTSLRYQTPVRVVDVMLPLVDTAMTAGRGAGKISPDAAARAVLRALRSRRDTVRVGKAKVLIGLHRLAPRLAAKVVAD</sequence>
<proteinExistence type="inferred from homology"/>
<dbReference type="InterPro" id="IPR036291">
    <property type="entry name" value="NAD(P)-bd_dom_sf"/>
</dbReference>
<dbReference type="PANTHER" id="PTHR44196">
    <property type="entry name" value="DEHYDROGENASE/REDUCTASE SDR FAMILY MEMBER 7B"/>
    <property type="match status" value="1"/>
</dbReference>